<name>A0A7G7GC68_9BACT</name>
<feature type="domain" description="VOC" evidence="4">
    <location>
        <begin position="1"/>
        <end position="116"/>
    </location>
</feature>
<dbReference type="KEGG" id="aswu:HUW51_19200"/>
<keyword evidence="6" id="KW-1185">Reference proteome</keyword>
<accession>A0A7G7GC68</accession>
<dbReference type="CDD" id="cd08349">
    <property type="entry name" value="BLMA_like"/>
    <property type="match status" value="1"/>
</dbReference>
<proteinExistence type="inferred from homology"/>
<dbReference type="EMBL" id="CP055156">
    <property type="protein sequence ID" value="QNF34752.1"/>
    <property type="molecule type" value="Genomic_DNA"/>
</dbReference>
<reference evidence="5 6" key="1">
    <citation type="journal article" date="2018" name="Int. J. Syst. Evol. Microbiol.">
        <title>Adhaeribacter swui sp. nov., isolated from wet mud.</title>
        <authorList>
            <person name="Kim D.U."/>
            <person name="Kim K.W."/>
            <person name="Kang M.S."/>
            <person name="Kim J.Y."/>
            <person name="Jang J.H."/>
            <person name="Kim M.K."/>
        </authorList>
    </citation>
    <scope>NUCLEOTIDE SEQUENCE [LARGE SCALE GENOMIC DNA]</scope>
    <source>
        <strain evidence="5 6">KCTC 52873</strain>
    </source>
</reference>
<organism evidence="5 6">
    <name type="scientific">Adhaeribacter swui</name>
    <dbReference type="NCBI Taxonomy" id="2086471"/>
    <lineage>
        <taxon>Bacteria</taxon>
        <taxon>Pseudomonadati</taxon>
        <taxon>Bacteroidota</taxon>
        <taxon>Cytophagia</taxon>
        <taxon>Cytophagales</taxon>
        <taxon>Hymenobacteraceae</taxon>
        <taxon>Adhaeribacter</taxon>
    </lineage>
</organism>
<evidence type="ECO:0000256" key="1">
    <source>
        <dbReference type="ARBA" id="ARBA00011051"/>
    </source>
</evidence>
<keyword evidence="3" id="KW-0046">Antibiotic resistance</keyword>
<dbReference type="InterPro" id="IPR000335">
    <property type="entry name" value="Bleomycin-R"/>
</dbReference>
<dbReference type="RefSeq" id="WP_185271246.1">
    <property type="nucleotide sequence ID" value="NZ_CP055156.1"/>
</dbReference>
<dbReference type="InterPro" id="IPR029068">
    <property type="entry name" value="Glyas_Bleomycin-R_OHBP_Dase"/>
</dbReference>
<dbReference type="Proteomes" id="UP000515237">
    <property type="component" value="Chromosome"/>
</dbReference>
<dbReference type="PROSITE" id="PS51819">
    <property type="entry name" value="VOC"/>
    <property type="match status" value="1"/>
</dbReference>
<dbReference type="InterPro" id="IPR037523">
    <property type="entry name" value="VOC_core"/>
</dbReference>
<evidence type="ECO:0000256" key="2">
    <source>
        <dbReference type="ARBA" id="ARBA00021572"/>
    </source>
</evidence>
<dbReference type="GO" id="GO:0046677">
    <property type="term" value="P:response to antibiotic"/>
    <property type="evidence" value="ECO:0007669"/>
    <property type="project" value="UniProtKB-KW"/>
</dbReference>
<dbReference type="Gene3D" id="3.10.180.10">
    <property type="entry name" value="2,3-Dihydroxybiphenyl 1,2-Dioxygenase, domain 1"/>
    <property type="match status" value="1"/>
</dbReference>
<comment type="similarity">
    <text evidence="1">Belongs to the bleomycin resistance protein family.</text>
</comment>
<dbReference type="AlphaFoldDB" id="A0A7G7GC68"/>
<dbReference type="Pfam" id="PF00903">
    <property type="entry name" value="Glyoxalase"/>
    <property type="match status" value="1"/>
</dbReference>
<evidence type="ECO:0000313" key="6">
    <source>
        <dbReference type="Proteomes" id="UP000515237"/>
    </source>
</evidence>
<evidence type="ECO:0000313" key="5">
    <source>
        <dbReference type="EMBL" id="QNF34752.1"/>
    </source>
</evidence>
<dbReference type="InterPro" id="IPR004360">
    <property type="entry name" value="Glyas_Fos-R_dOase_dom"/>
</dbReference>
<gene>
    <name evidence="5" type="ORF">HUW51_19200</name>
</gene>
<evidence type="ECO:0000256" key="3">
    <source>
        <dbReference type="ARBA" id="ARBA00023251"/>
    </source>
</evidence>
<protein>
    <recommendedName>
        <fullName evidence="2">Bleomycin resistance protein</fullName>
    </recommendedName>
</protein>
<evidence type="ECO:0000259" key="4">
    <source>
        <dbReference type="PROSITE" id="PS51819"/>
    </source>
</evidence>
<dbReference type="SUPFAM" id="SSF54593">
    <property type="entry name" value="Glyoxalase/Bleomycin resistance protein/Dihydroxybiphenyl dioxygenase"/>
    <property type="match status" value="1"/>
</dbReference>
<sequence length="118" mass="13586">MISKVIPKLPFIDKQQTLAFYVDQLGFQLQSDYGDYLIIDLHEVELHFFAYPNLEPAKSDFMIYLRVDTAIEKLYQQIQTAGVLIHPNGSLKRKLWHQKEFSVIDPNGTLLTFGQAAV</sequence>